<dbReference type="AlphaFoldDB" id="A0A1S8T0S9"/>
<dbReference type="STRING" id="29367.CLPUN_50870"/>
<comment type="caution">
    <text evidence="2">The sequence shown here is derived from an EMBL/GenBank/DDBJ whole genome shotgun (WGS) entry which is preliminary data.</text>
</comment>
<evidence type="ECO:0000259" key="1">
    <source>
        <dbReference type="Pfam" id="PF12571"/>
    </source>
</evidence>
<organism evidence="2 3">
    <name type="scientific">Clostridium puniceum</name>
    <dbReference type="NCBI Taxonomy" id="29367"/>
    <lineage>
        <taxon>Bacteria</taxon>
        <taxon>Bacillati</taxon>
        <taxon>Bacillota</taxon>
        <taxon>Clostridia</taxon>
        <taxon>Eubacteriales</taxon>
        <taxon>Clostridiaceae</taxon>
        <taxon>Clostridium</taxon>
    </lineage>
</organism>
<evidence type="ECO:0000313" key="3">
    <source>
        <dbReference type="Proteomes" id="UP000190890"/>
    </source>
</evidence>
<dbReference type="PANTHER" id="PTHR35191:SF1">
    <property type="entry name" value="PROPHAGE SIDE TAIL FIBER PROTEIN HOMOLOG STFQ-RELATED"/>
    <property type="match status" value="1"/>
</dbReference>
<evidence type="ECO:0000313" key="2">
    <source>
        <dbReference type="EMBL" id="OOM71095.1"/>
    </source>
</evidence>
<dbReference type="Pfam" id="PF12571">
    <property type="entry name" value="Phage_tail_fib"/>
    <property type="match status" value="1"/>
</dbReference>
<protein>
    <recommendedName>
        <fullName evidence="1">Phage tail fibre protein N-terminal domain-containing protein</fullName>
    </recommendedName>
</protein>
<dbReference type="RefSeq" id="WP_242954251.1">
    <property type="nucleotide sequence ID" value="NZ_LZZM01000234.1"/>
</dbReference>
<dbReference type="Proteomes" id="UP000190890">
    <property type="component" value="Unassembled WGS sequence"/>
</dbReference>
<name>A0A1S8T0S9_9CLOT</name>
<dbReference type="PANTHER" id="PTHR35191">
    <property type="entry name" value="PROPHAGE SIDE TAIL FIBER PROTEIN HOMOLOG STFQ-RELATED"/>
    <property type="match status" value="1"/>
</dbReference>
<sequence length="501" mass="55451">MAENFYTILTSTGKAKLANSAVLGSKVNFKTLKVGDGKGAYYEPSENQTSLVNQVWSGNIGSISVDENNPNWIVIETLIPATIGGFFIREAGIFDEDDELIAISKLSETYKPVVSEGSIKDLCIKIILEVSNVESVTLKIDPTVIVATRKDIDILEAKVQDVNTKVSKNTQDILDLNTNKANITDSNRTTTAKDITGAINELNSGKANKDGLVQKNLNADLLDGLHSTDIIRKYDLNSINIDITDGSWYTSISETGHGTTSWGGWVHVIQYATPHFYTQIANTVNSNPGAVTGMAIRTKWLQSGVWTQWRAIPMHQRAADGMNADNLTDTGMYSGSWGAGVPTEYPGYYDNQGVLQVVNYWNLADPKWVRQIFYTPHNDLIFERARVNGVWLKWKPLNTTETTTITQFYNGWSRWSDVTYGTDLTKSGNLVNLSILVISSSPNQSAMFYLPEGYRPRNNIIGTAWGGNKHSEFRVYKDGTVAMNSTPTAQTWHSIQVTFSV</sequence>
<feature type="domain" description="Phage tail fibre protein N-terminal" evidence="1">
    <location>
        <begin position="1"/>
        <end position="150"/>
    </location>
</feature>
<dbReference type="CDD" id="cd19958">
    <property type="entry name" value="pyocin_knob"/>
    <property type="match status" value="1"/>
</dbReference>
<proteinExistence type="predicted"/>
<accession>A0A1S8T0S9</accession>
<dbReference type="InterPro" id="IPR022225">
    <property type="entry name" value="Phage_tail_fibre_N"/>
</dbReference>
<keyword evidence="3" id="KW-1185">Reference proteome</keyword>
<reference evidence="2 3" key="1">
    <citation type="submission" date="2016-05" db="EMBL/GenBank/DDBJ databases">
        <title>Microbial solvent formation.</title>
        <authorList>
            <person name="Poehlein A."/>
            <person name="Montoya Solano J.D."/>
            <person name="Flitsch S."/>
            <person name="Krabben P."/>
            <person name="Duerre P."/>
            <person name="Daniel R."/>
        </authorList>
    </citation>
    <scope>NUCLEOTIDE SEQUENCE [LARGE SCALE GENOMIC DNA]</scope>
    <source>
        <strain evidence="2 3">DSM 2619</strain>
    </source>
</reference>
<gene>
    <name evidence="2" type="ORF">CLPUN_50870</name>
</gene>
<dbReference type="EMBL" id="LZZM01000234">
    <property type="protein sequence ID" value="OOM71095.1"/>
    <property type="molecule type" value="Genomic_DNA"/>
</dbReference>
<dbReference type="InterPro" id="IPR051934">
    <property type="entry name" value="Phage_Tail_Fiber_Structural"/>
</dbReference>